<dbReference type="RefSeq" id="WP_067907195.1">
    <property type="nucleotide sequence ID" value="NZ_KQ954244.1"/>
</dbReference>
<proteinExistence type="predicted"/>
<dbReference type="PANTHER" id="PTHR36307">
    <property type="entry name" value="FLAGELLA BASAL BODY P-RING FORMATION PROTEIN FLGA"/>
    <property type="match status" value="1"/>
</dbReference>
<dbReference type="InterPro" id="IPR039246">
    <property type="entry name" value="Flagellar_FlgA"/>
</dbReference>
<comment type="caution">
    <text evidence="3">The sequence shown here is derived from an EMBL/GenBank/DDBJ whole genome shotgun (WGS) entry which is preliminary data.</text>
</comment>
<protein>
    <recommendedName>
        <fullName evidence="2">Flagella basal body P-ring formation protein FlgA SAF domain-containing protein</fullName>
    </recommendedName>
</protein>
<dbReference type="AlphaFoldDB" id="A0A124JVX5"/>
<dbReference type="OrthoDB" id="7408548at2"/>
<keyword evidence="1" id="KW-0732">Signal</keyword>
<evidence type="ECO:0000313" key="3">
    <source>
        <dbReference type="EMBL" id="KUR72739.1"/>
    </source>
</evidence>
<reference evidence="3 4" key="1">
    <citation type="submission" date="2015-10" db="EMBL/GenBank/DDBJ databases">
        <title>Draft genome sequence of Novosphingobium fuchskuhlense DSM 25065 isolated from a surface water sample of the southwest basin of Lake Grosse Fuchskuhle.</title>
        <authorList>
            <person name="Ruckert C."/>
            <person name="Winkler A."/>
            <person name="Glaeser J."/>
            <person name="Grossart H.-P."/>
            <person name="Kalinowski J."/>
            <person name="Glaeser S."/>
        </authorList>
    </citation>
    <scope>NUCLEOTIDE SEQUENCE [LARGE SCALE GENOMIC DNA]</scope>
    <source>
        <strain evidence="3 4">FNE08-7</strain>
    </source>
</reference>
<name>A0A124JVX5_9SPHN</name>
<gene>
    <name evidence="3" type="ORF">AQZ52_05790</name>
</gene>
<dbReference type="InterPro" id="IPR017585">
    <property type="entry name" value="SAF_FlgA"/>
</dbReference>
<accession>A0A124JVX5</accession>
<dbReference type="Proteomes" id="UP000058012">
    <property type="component" value="Unassembled WGS sequence"/>
</dbReference>
<organism evidence="3 4">
    <name type="scientific">Novosphingobium fuchskuhlense</name>
    <dbReference type="NCBI Taxonomy" id="1117702"/>
    <lineage>
        <taxon>Bacteria</taxon>
        <taxon>Pseudomonadati</taxon>
        <taxon>Pseudomonadota</taxon>
        <taxon>Alphaproteobacteria</taxon>
        <taxon>Sphingomonadales</taxon>
        <taxon>Sphingomonadaceae</taxon>
        <taxon>Novosphingobium</taxon>
    </lineage>
</organism>
<keyword evidence="4" id="KW-1185">Reference proteome</keyword>
<evidence type="ECO:0000313" key="4">
    <source>
        <dbReference type="Proteomes" id="UP000058012"/>
    </source>
</evidence>
<feature type="signal peptide" evidence="1">
    <location>
        <begin position="1"/>
        <end position="21"/>
    </location>
</feature>
<dbReference type="GO" id="GO:0044780">
    <property type="term" value="P:bacterial-type flagellum assembly"/>
    <property type="evidence" value="ECO:0007669"/>
    <property type="project" value="InterPro"/>
</dbReference>
<evidence type="ECO:0000256" key="1">
    <source>
        <dbReference type="SAM" id="SignalP"/>
    </source>
</evidence>
<dbReference type="STRING" id="1117702.AQZ52_05790"/>
<evidence type="ECO:0000259" key="2">
    <source>
        <dbReference type="Pfam" id="PF13144"/>
    </source>
</evidence>
<dbReference type="EMBL" id="LLZS01000003">
    <property type="protein sequence ID" value="KUR72739.1"/>
    <property type="molecule type" value="Genomic_DNA"/>
</dbReference>
<sequence>MAAFRHAYTAALMLAPLPALAGPLTDLAMIDNAVAAFTGQQIGVPGGAAQPVDRRLRLAVCSAPLALSWYGNAQTSVLVRCPDAGGWRVFVPVSAARVAPAAAPAVIAVARGEGVTVTVAGDGFSVSQPGEALDAGAVGAWIRVRTAAKADPLRARVVRPGLVELPVD</sequence>
<feature type="chain" id="PRO_5007174887" description="Flagella basal body P-ring formation protein FlgA SAF domain-containing protein" evidence="1">
    <location>
        <begin position="22"/>
        <end position="168"/>
    </location>
</feature>
<feature type="domain" description="Flagella basal body P-ring formation protein FlgA SAF" evidence="2">
    <location>
        <begin position="85"/>
        <end position="164"/>
    </location>
</feature>
<dbReference type="Pfam" id="PF13144">
    <property type="entry name" value="ChapFlgA"/>
    <property type="match status" value="1"/>
</dbReference>
<dbReference type="Gene3D" id="2.30.30.760">
    <property type="match status" value="1"/>
</dbReference>
<dbReference type="PANTHER" id="PTHR36307:SF1">
    <property type="entry name" value="FLAGELLA BASAL BODY P-RING FORMATION PROTEIN FLGA"/>
    <property type="match status" value="1"/>
</dbReference>